<organism evidence="2 3">
    <name type="scientific">Rubus argutus</name>
    <name type="common">Southern blackberry</name>
    <dbReference type="NCBI Taxonomy" id="59490"/>
    <lineage>
        <taxon>Eukaryota</taxon>
        <taxon>Viridiplantae</taxon>
        <taxon>Streptophyta</taxon>
        <taxon>Embryophyta</taxon>
        <taxon>Tracheophyta</taxon>
        <taxon>Spermatophyta</taxon>
        <taxon>Magnoliopsida</taxon>
        <taxon>eudicotyledons</taxon>
        <taxon>Gunneridae</taxon>
        <taxon>Pentapetalae</taxon>
        <taxon>rosids</taxon>
        <taxon>fabids</taxon>
        <taxon>Rosales</taxon>
        <taxon>Rosaceae</taxon>
        <taxon>Rosoideae</taxon>
        <taxon>Rosoideae incertae sedis</taxon>
        <taxon>Rubus</taxon>
    </lineage>
</organism>
<gene>
    <name evidence="2" type="ORF">M0R45_009663</name>
</gene>
<keyword evidence="3" id="KW-1185">Reference proteome</keyword>
<feature type="compositionally biased region" description="Basic and acidic residues" evidence="1">
    <location>
        <begin position="43"/>
        <end position="59"/>
    </location>
</feature>
<reference evidence="2 3" key="1">
    <citation type="journal article" date="2023" name="G3 (Bethesda)">
        <title>A chromosome-length genome assembly and annotation of blackberry (Rubus argutus, cv. 'Hillquist').</title>
        <authorList>
            <person name="Bruna T."/>
            <person name="Aryal R."/>
            <person name="Dudchenko O."/>
            <person name="Sargent D.J."/>
            <person name="Mead D."/>
            <person name="Buti M."/>
            <person name="Cavallini A."/>
            <person name="Hytonen T."/>
            <person name="Andres J."/>
            <person name="Pham M."/>
            <person name="Weisz D."/>
            <person name="Mascagni F."/>
            <person name="Usai G."/>
            <person name="Natali L."/>
            <person name="Bassil N."/>
            <person name="Fernandez G.E."/>
            <person name="Lomsadze A."/>
            <person name="Armour M."/>
            <person name="Olukolu B."/>
            <person name="Poorten T."/>
            <person name="Britton C."/>
            <person name="Davik J."/>
            <person name="Ashrafi H."/>
            <person name="Aiden E.L."/>
            <person name="Borodovsky M."/>
            <person name="Worthington M."/>
        </authorList>
    </citation>
    <scope>NUCLEOTIDE SEQUENCE [LARGE SCALE GENOMIC DNA]</scope>
    <source>
        <strain evidence="2">PI 553951</strain>
    </source>
</reference>
<comment type="caution">
    <text evidence="2">The sequence shown here is derived from an EMBL/GenBank/DDBJ whole genome shotgun (WGS) entry which is preliminary data.</text>
</comment>
<dbReference type="EMBL" id="JBEDUW010000002">
    <property type="protein sequence ID" value="KAK9944079.1"/>
    <property type="molecule type" value="Genomic_DNA"/>
</dbReference>
<sequence>MAEAAALWSGSLQVGNLGGRNGEAGAVAALNGGEGGLARQRRRDVGRQERETARERELAAEQNRARAWTRTATS</sequence>
<proteinExistence type="predicted"/>
<evidence type="ECO:0000256" key="1">
    <source>
        <dbReference type="SAM" id="MobiDB-lite"/>
    </source>
</evidence>
<accession>A0AAW1Y527</accession>
<feature type="region of interest" description="Disordered" evidence="1">
    <location>
        <begin position="37"/>
        <end position="74"/>
    </location>
</feature>
<evidence type="ECO:0000313" key="3">
    <source>
        <dbReference type="Proteomes" id="UP001457282"/>
    </source>
</evidence>
<protein>
    <submittedName>
        <fullName evidence="2">Uncharacterized protein</fullName>
    </submittedName>
</protein>
<name>A0AAW1Y527_RUBAR</name>
<dbReference type="AlphaFoldDB" id="A0AAW1Y527"/>
<dbReference type="Proteomes" id="UP001457282">
    <property type="component" value="Unassembled WGS sequence"/>
</dbReference>
<evidence type="ECO:0000313" key="2">
    <source>
        <dbReference type="EMBL" id="KAK9944079.1"/>
    </source>
</evidence>